<dbReference type="GO" id="GO:0005524">
    <property type="term" value="F:ATP binding"/>
    <property type="evidence" value="ECO:0007669"/>
    <property type="project" value="UniProtKB-KW"/>
</dbReference>
<dbReference type="InterPro" id="IPR011009">
    <property type="entry name" value="Kinase-like_dom_sf"/>
</dbReference>
<gene>
    <name evidence="7" type="ORF">FRUB_07443</name>
</gene>
<dbReference type="Proteomes" id="UP000214646">
    <property type="component" value="Unassembled WGS sequence"/>
</dbReference>
<reference evidence="8" key="1">
    <citation type="submission" date="2017-06" db="EMBL/GenBank/DDBJ databases">
        <title>Genome analysis of Fimbriiglobus ruber SP5, the first member of the order Planctomycetales with confirmed chitinolytic capability.</title>
        <authorList>
            <person name="Ravin N.V."/>
            <person name="Rakitin A.L."/>
            <person name="Ivanova A.A."/>
            <person name="Beletsky A.V."/>
            <person name="Kulichevskaya I.S."/>
            <person name="Mardanov A.V."/>
            <person name="Dedysh S.N."/>
        </authorList>
    </citation>
    <scope>NUCLEOTIDE SEQUENCE [LARGE SCALE GENOMIC DNA]</scope>
    <source>
        <strain evidence="8">SP5</strain>
    </source>
</reference>
<keyword evidence="2" id="KW-0547">Nucleotide-binding</keyword>
<evidence type="ECO:0000256" key="1">
    <source>
        <dbReference type="ARBA" id="ARBA00022679"/>
    </source>
</evidence>
<dbReference type="PROSITE" id="PS50011">
    <property type="entry name" value="PROTEIN_KINASE_DOM"/>
    <property type="match status" value="1"/>
</dbReference>
<dbReference type="Pfam" id="PF00069">
    <property type="entry name" value="Pkinase"/>
    <property type="match status" value="1"/>
</dbReference>
<dbReference type="SUPFAM" id="SSF56112">
    <property type="entry name" value="Protein kinase-like (PK-like)"/>
    <property type="match status" value="1"/>
</dbReference>
<dbReference type="InterPro" id="IPR000719">
    <property type="entry name" value="Prot_kinase_dom"/>
</dbReference>
<dbReference type="PANTHER" id="PTHR43289">
    <property type="entry name" value="MITOGEN-ACTIVATED PROTEIN KINASE KINASE KINASE 20-RELATED"/>
    <property type="match status" value="1"/>
</dbReference>
<organism evidence="7 8">
    <name type="scientific">Fimbriiglobus ruber</name>
    <dbReference type="NCBI Taxonomy" id="1908690"/>
    <lineage>
        <taxon>Bacteria</taxon>
        <taxon>Pseudomonadati</taxon>
        <taxon>Planctomycetota</taxon>
        <taxon>Planctomycetia</taxon>
        <taxon>Gemmatales</taxon>
        <taxon>Gemmataceae</taxon>
        <taxon>Fimbriiglobus</taxon>
    </lineage>
</organism>
<dbReference type="Gene3D" id="1.10.510.10">
    <property type="entry name" value="Transferase(Phosphotransferase) domain 1"/>
    <property type="match status" value="1"/>
</dbReference>
<name>A0A225DBG2_9BACT</name>
<comment type="caution">
    <text evidence="7">The sequence shown here is derived from an EMBL/GenBank/DDBJ whole genome shotgun (WGS) entry which is preliminary data.</text>
</comment>
<keyword evidence="4" id="KW-0067">ATP-binding</keyword>
<dbReference type="Gene3D" id="3.30.200.20">
    <property type="entry name" value="Phosphorylase Kinase, domain 1"/>
    <property type="match status" value="1"/>
</dbReference>
<dbReference type="RefSeq" id="WP_088258147.1">
    <property type="nucleotide sequence ID" value="NZ_NIDE01000014.1"/>
</dbReference>
<feature type="region of interest" description="Disordered" evidence="5">
    <location>
        <begin position="361"/>
        <end position="433"/>
    </location>
</feature>
<evidence type="ECO:0000313" key="7">
    <source>
        <dbReference type="EMBL" id="OWK38323.1"/>
    </source>
</evidence>
<feature type="compositionally biased region" description="Low complexity" evidence="5">
    <location>
        <begin position="369"/>
        <end position="382"/>
    </location>
</feature>
<evidence type="ECO:0000259" key="6">
    <source>
        <dbReference type="PROSITE" id="PS50011"/>
    </source>
</evidence>
<dbReference type="EMBL" id="NIDE01000014">
    <property type="protein sequence ID" value="OWK38323.1"/>
    <property type="molecule type" value="Genomic_DNA"/>
</dbReference>
<feature type="compositionally biased region" description="Gly residues" evidence="5">
    <location>
        <begin position="411"/>
        <end position="426"/>
    </location>
</feature>
<dbReference type="PANTHER" id="PTHR43289:SF6">
    <property type="entry name" value="SERINE_THREONINE-PROTEIN KINASE NEKL-3"/>
    <property type="match status" value="1"/>
</dbReference>
<sequence>MTLSSAPPLAADAAQLLRELTDARVLPPERADQVARDFHDSGVQADATGLADFLVLAGLLTPFQADCALDGQTAKLSLGPYLLLEPVGAGSLGSVYRALNRTDRRKYAVKVLPLRSMWNVLRAKKQVEVFAGLPEHPAVVPFVDIDTAGGVHYLAWPFVEGESFELLVRRTGPLTAAHAVRLLAPAADALALCHKHDIVHGLFKPSNVLLGSDRRAHVLDLGMGAILTDNLAEDDSLLDTISTAHTAMGMLDCAAPETLAVPTVRTPAGDLYGFGCTLYYLLTGSFPFPDGNAVDKIIAHQTQEPIPVRTRNPQVPPALAQIVEHLMKKNPADRPAEMSGVAALLFRAVPAAGRAAHDLPAPMIEPTHRPSSAPRPSAPGGALNRGANARDGSAESVNFSVSDLDLDETGGRGPSGPTGRVAGGSGAAKPVHPLMMGTPTPTPSPTDTPHKALAAPRLLSIPPEALVLTPVPVLPSPVAQPPAEEDQPTDTVDLLSEPVGLSQLSNEADLSAPDVIVPEPPRFASSVFWGALRRICFWVAPRDTIQFTLFGPIGMSPGQTSRLQVYAHPPAGFRSVRTLARAFQSNNELLATGYADRLIPRGHEVGLHLMVSNAGVAKSLVRFAWHGQPRPWTFDVYVPWESPAGRTSAVLTVGLNNIQVARIAFDVVVLPRSG</sequence>
<evidence type="ECO:0000256" key="5">
    <source>
        <dbReference type="SAM" id="MobiDB-lite"/>
    </source>
</evidence>
<dbReference type="OrthoDB" id="253251at2"/>
<keyword evidence="1" id="KW-0808">Transferase</keyword>
<evidence type="ECO:0000313" key="8">
    <source>
        <dbReference type="Proteomes" id="UP000214646"/>
    </source>
</evidence>
<dbReference type="AlphaFoldDB" id="A0A225DBG2"/>
<evidence type="ECO:0000256" key="3">
    <source>
        <dbReference type="ARBA" id="ARBA00022777"/>
    </source>
</evidence>
<keyword evidence="3" id="KW-0418">Kinase</keyword>
<evidence type="ECO:0000256" key="4">
    <source>
        <dbReference type="ARBA" id="ARBA00022840"/>
    </source>
</evidence>
<dbReference type="CDD" id="cd14014">
    <property type="entry name" value="STKc_PknB_like"/>
    <property type="match status" value="1"/>
</dbReference>
<proteinExistence type="predicted"/>
<accession>A0A225DBG2</accession>
<keyword evidence="8" id="KW-1185">Reference proteome</keyword>
<feature type="domain" description="Protein kinase" evidence="6">
    <location>
        <begin position="81"/>
        <end position="346"/>
    </location>
</feature>
<evidence type="ECO:0000256" key="2">
    <source>
        <dbReference type="ARBA" id="ARBA00022741"/>
    </source>
</evidence>
<dbReference type="GO" id="GO:0004674">
    <property type="term" value="F:protein serine/threonine kinase activity"/>
    <property type="evidence" value="ECO:0007669"/>
    <property type="project" value="TreeGrafter"/>
</dbReference>
<protein>
    <submittedName>
        <fullName evidence="7">Cellular communication/signal transduction protein</fullName>
    </submittedName>
</protein>